<evidence type="ECO:0000256" key="1">
    <source>
        <dbReference type="SAM" id="MobiDB-lite"/>
    </source>
</evidence>
<evidence type="ECO:0000256" key="2">
    <source>
        <dbReference type="SAM" id="Phobius"/>
    </source>
</evidence>
<proteinExistence type="predicted"/>
<gene>
    <name evidence="3" type="ORF">IW245_003078</name>
</gene>
<comment type="caution">
    <text evidence="3">The sequence shown here is derived from an EMBL/GenBank/DDBJ whole genome shotgun (WGS) entry which is preliminary data.</text>
</comment>
<dbReference type="AlphaFoldDB" id="A0A8J7GDW0"/>
<protein>
    <submittedName>
        <fullName evidence="3">Uncharacterized protein</fullName>
    </submittedName>
</protein>
<name>A0A8J7GDW0_9ACTN</name>
<keyword evidence="2" id="KW-0812">Transmembrane</keyword>
<accession>A0A8J7GDW0</accession>
<evidence type="ECO:0000313" key="4">
    <source>
        <dbReference type="Proteomes" id="UP000622552"/>
    </source>
</evidence>
<keyword evidence="4" id="KW-1185">Reference proteome</keyword>
<dbReference type="Proteomes" id="UP000622552">
    <property type="component" value="Unassembled WGS sequence"/>
</dbReference>
<evidence type="ECO:0000313" key="3">
    <source>
        <dbReference type="EMBL" id="MBG6136884.1"/>
    </source>
</evidence>
<keyword evidence="2" id="KW-0472">Membrane</keyword>
<feature type="region of interest" description="Disordered" evidence="1">
    <location>
        <begin position="449"/>
        <end position="468"/>
    </location>
</feature>
<feature type="transmembrane region" description="Helical" evidence="2">
    <location>
        <begin position="43"/>
        <end position="66"/>
    </location>
</feature>
<feature type="transmembrane region" description="Helical" evidence="2">
    <location>
        <begin position="78"/>
        <end position="96"/>
    </location>
</feature>
<reference evidence="3" key="1">
    <citation type="submission" date="2020-11" db="EMBL/GenBank/DDBJ databases">
        <title>Sequencing the genomes of 1000 actinobacteria strains.</title>
        <authorList>
            <person name="Klenk H.-P."/>
        </authorList>
    </citation>
    <scope>NUCLEOTIDE SEQUENCE</scope>
    <source>
        <strain evidence="3">DSM 45356</strain>
    </source>
</reference>
<organism evidence="3 4">
    <name type="scientific">Longispora fulva</name>
    <dbReference type="NCBI Taxonomy" id="619741"/>
    <lineage>
        <taxon>Bacteria</taxon>
        <taxon>Bacillati</taxon>
        <taxon>Actinomycetota</taxon>
        <taxon>Actinomycetes</taxon>
        <taxon>Micromonosporales</taxon>
        <taxon>Micromonosporaceae</taxon>
        <taxon>Longispora</taxon>
    </lineage>
</organism>
<keyword evidence="2" id="KW-1133">Transmembrane helix</keyword>
<sequence length="490" mass="52705">MASRTGRILLWIGIPVLLADLLVWISTYYSTLVVWELRKFTPFLAAALLVAACVVAPVTAARRVALHRWENADGAGKFVGTLGLLIGVGAACWWITHTFYDQDRTYAAATRVVTERLPDLEARAPYVVGKAQAGPSLGDVAGDISDVTYLPDVARFATLVEKRGWLAGYEVGVTQEIAVEGPGHDTRKCRFDAAADARIGGSFGHNLGRLISTKKRWVAFTAKDAYVYCDGDVPKVVVPLKRQVGILVVTERPAGVAVYDGRTGQVTVTTDTRGIPGPTYPISLAKRQREATHGLHGFADWWFDRSGWDASDDGANGANESEFTLNRADHSGPVYVTPLTPPGSASSVVAVSTVPAQHSGAGLAPLTVYRLEPTWASPAAIVARIKADYPDACCYNQDTVFEVIPTGGDSWVATTGSEQALRYRVVGNGQLQGLEATCLRTADGRPIRCGSKPAQQAPPPVGDPRTLSNEELADLQRRVAEEVARRLLQK</sequence>
<dbReference type="RefSeq" id="WP_197003803.1">
    <property type="nucleotide sequence ID" value="NZ_BONS01000016.1"/>
</dbReference>
<dbReference type="EMBL" id="JADOUF010000001">
    <property type="protein sequence ID" value="MBG6136884.1"/>
    <property type="molecule type" value="Genomic_DNA"/>
</dbReference>
<feature type="transmembrane region" description="Helical" evidence="2">
    <location>
        <begin position="9"/>
        <end position="31"/>
    </location>
</feature>